<keyword evidence="3" id="KW-1185">Reference proteome</keyword>
<dbReference type="EMBL" id="CP022111">
    <property type="protein sequence ID" value="ASG22574.1"/>
    <property type="molecule type" value="Genomic_DNA"/>
</dbReference>
<dbReference type="KEGG" id="nao:Y958_16740"/>
<name>A0A248JWI8_9PROT</name>
<dbReference type="RefSeq" id="WP_088873150.1">
    <property type="nucleotide sequence ID" value="NZ_CP022111.1"/>
</dbReference>
<evidence type="ECO:0000313" key="3">
    <source>
        <dbReference type="Proteomes" id="UP000197153"/>
    </source>
</evidence>
<proteinExistence type="predicted"/>
<accession>A0A248JWI8</accession>
<dbReference type="Pfam" id="PF08898">
    <property type="entry name" value="DUF1843"/>
    <property type="match status" value="1"/>
</dbReference>
<dbReference type="AlphaFoldDB" id="A0A248JWI8"/>
<dbReference type="InterPro" id="IPR014994">
    <property type="entry name" value="DUF1843"/>
</dbReference>
<organism evidence="2 3">
    <name type="scientific">Nitrospirillum viridazoti CBAmc</name>
    <dbReference type="NCBI Taxonomy" id="1441467"/>
    <lineage>
        <taxon>Bacteria</taxon>
        <taxon>Pseudomonadati</taxon>
        <taxon>Pseudomonadota</taxon>
        <taxon>Alphaproteobacteria</taxon>
        <taxon>Rhodospirillales</taxon>
        <taxon>Azospirillaceae</taxon>
        <taxon>Nitrospirillum</taxon>
        <taxon>Nitrospirillum viridazoti</taxon>
    </lineage>
</organism>
<dbReference type="Proteomes" id="UP000197153">
    <property type="component" value="Chromosome 2"/>
</dbReference>
<protein>
    <submittedName>
        <fullName evidence="2">DUF1843 domain-containing protein</fullName>
    </submittedName>
</protein>
<reference evidence="2 3" key="1">
    <citation type="submission" date="2017-06" db="EMBL/GenBank/DDBJ databases">
        <title>Complete genome sequence of Nitrospirillum amazonense strain CBAmC, an endophytic nitrogen-fixing and plant growth-promoting bacterium, isolated from sugarcane.</title>
        <authorList>
            <person name="Schwab S."/>
            <person name="dos Santos Teixeira K.R."/>
            <person name="Simoes Araujo J.L."/>
            <person name="Soares Vidal M."/>
            <person name="Borges de Freitas H.R."/>
            <person name="Rivello Crivelaro A.L."/>
            <person name="Bueno de Camargo Nunes A."/>
            <person name="dos Santos C.M."/>
            <person name="Palmeira da Silva Rosa D."/>
            <person name="da Silva Padilha D."/>
            <person name="da Silva E."/>
            <person name="Araujo Terra L."/>
            <person name="Soares Mendes V."/>
            <person name="Farinelli L."/>
            <person name="Magalhaes Cruz L."/>
            <person name="Baldani J.I."/>
        </authorList>
    </citation>
    <scope>NUCLEOTIDE SEQUENCE [LARGE SCALE GENOMIC DNA]</scope>
    <source>
        <strain evidence="2 3">CBAmC</strain>
    </source>
</reference>
<evidence type="ECO:0000313" key="2">
    <source>
        <dbReference type="EMBL" id="ASG22574.1"/>
    </source>
</evidence>
<sequence>MSHIPLYAVAATQAIAKGDLAHLKSLHAEAEKHLQEYGDVATVLQLLKVEIAKAEAAKP</sequence>
<gene>
    <name evidence="2" type="ORF">Y958_16740</name>
</gene>
<evidence type="ECO:0000259" key="1">
    <source>
        <dbReference type="Pfam" id="PF08898"/>
    </source>
</evidence>
<feature type="domain" description="DUF1843" evidence="1">
    <location>
        <begin position="5"/>
        <end position="56"/>
    </location>
</feature>